<dbReference type="eggNOG" id="COG0667">
    <property type="taxonomic scope" value="Bacteria"/>
</dbReference>
<dbReference type="STRING" id="638303.Thal_0176"/>
<dbReference type="Gene3D" id="3.20.20.100">
    <property type="entry name" value="NADP-dependent oxidoreductase domain"/>
    <property type="match status" value="1"/>
</dbReference>
<feature type="domain" description="NADP-dependent oxidoreductase" evidence="1">
    <location>
        <begin position="13"/>
        <end position="327"/>
    </location>
</feature>
<dbReference type="EMBL" id="CP001931">
    <property type="protein sequence ID" value="ADC88812.1"/>
    <property type="molecule type" value="Genomic_DNA"/>
</dbReference>
<proteinExistence type="predicted"/>
<reference evidence="3" key="1">
    <citation type="journal article" date="2010" name="Stand. Genomic Sci.">
        <title>Complete genome sequence of Thermocrinis albus type strain (HI 11/12T).</title>
        <authorList>
            <person name="Wirth R."/>
            <person name="Sikorski J."/>
            <person name="Brambilla E."/>
            <person name="Misra M."/>
            <person name="Lapidus A."/>
            <person name="Copeland A."/>
            <person name="Nolan M."/>
            <person name="Lucas S."/>
            <person name="Chen F."/>
            <person name="Tice H."/>
            <person name="Cheng J.F."/>
            <person name="Han C."/>
            <person name="Detter J.C."/>
            <person name="Tapia R."/>
            <person name="Bruce D."/>
            <person name="Goodwin L."/>
            <person name="Pitluck S."/>
            <person name="Pati A."/>
            <person name="Anderson I."/>
            <person name="Ivanova N."/>
            <person name="Mavromatis K."/>
            <person name="Mikhailova N."/>
            <person name="Chen A."/>
            <person name="Palaniappan K."/>
            <person name="Bilek Y."/>
            <person name="Hader T."/>
            <person name="Land M."/>
            <person name="Hauser L."/>
            <person name="Chang Y.J."/>
            <person name="Jeffries C.D."/>
            <person name="Tindall B.J."/>
            <person name="Rohde M."/>
            <person name="Goker M."/>
            <person name="Bristow J."/>
            <person name="Eisen J.A."/>
            <person name="Markowitz V."/>
            <person name="Hugenholtz P."/>
            <person name="Kyrpides N.C."/>
            <person name="Klenk H.P."/>
        </authorList>
    </citation>
    <scope>NUCLEOTIDE SEQUENCE [LARGE SCALE GENOMIC DNA]</scope>
    <source>
        <strain evidence="3">DSM 14484 / JCM 11386 / HI 11/12</strain>
    </source>
</reference>
<evidence type="ECO:0000259" key="1">
    <source>
        <dbReference type="Pfam" id="PF00248"/>
    </source>
</evidence>
<dbReference type="RefSeq" id="WP_012991219.1">
    <property type="nucleotide sequence ID" value="NC_013894.1"/>
</dbReference>
<dbReference type="CDD" id="cd19099">
    <property type="entry name" value="AKR_unchar"/>
    <property type="match status" value="1"/>
</dbReference>
<dbReference type="Proteomes" id="UP000002043">
    <property type="component" value="Chromosome"/>
</dbReference>
<dbReference type="PANTHER" id="PTHR43312:SF1">
    <property type="entry name" value="NADP-DEPENDENT OXIDOREDUCTASE DOMAIN-CONTAINING PROTEIN"/>
    <property type="match status" value="1"/>
</dbReference>
<dbReference type="PANTHER" id="PTHR43312">
    <property type="entry name" value="D-THREO-ALDOSE 1-DEHYDROGENASE"/>
    <property type="match status" value="1"/>
</dbReference>
<evidence type="ECO:0000313" key="3">
    <source>
        <dbReference type="Proteomes" id="UP000002043"/>
    </source>
</evidence>
<dbReference type="SUPFAM" id="SSF51430">
    <property type="entry name" value="NAD(P)-linked oxidoreductase"/>
    <property type="match status" value="1"/>
</dbReference>
<keyword evidence="3" id="KW-1185">Reference proteome</keyword>
<name>D3SNS5_THEAH</name>
<accession>D3SNS5</accession>
<dbReference type="InterPro" id="IPR053135">
    <property type="entry name" value="AKR2_Oxidoreductase"/>
</dbReference>
<evidence type="ECO:0000313" key="2">
    <source>
        <dbReference type="EMBL" id="ADC88812.1"/>
    </source>
</evidence>
<dbReference type="OrthoDB" id="9804790at2"/>
<sequence>MLYRDFLGFRLSELGIGTYLGNPDRETSEGYKKVLLKGLELGINVVDTAIVYRYMKSERDIGEVLATVGREKFFVSTKGGYLPYDIEAGVDPREYFYETFVRKGLIEEEDLTGHSLKVSFIDWCFHKSLENLRTSYIDVYFLHNPEEQLQYTDRDTFYKKIEECFEYLEHQRKAGKLRFYGLATWHGLRVPPHQRDYIDMSRILQIAHRVGGEDHGMRFVQLPYNLGMTEAFTLKNQFLNGREVSLLEFCKEAGIYVYTSASIFQGRVVGRVPQWLRDFFGVEKDVHAALQFVRSTPGVGTALVGMSKPHHLEENFKIFEREPVDTDRFLSLFERK</sequence>
<gene>
    <name evidence="2" type="ordered locus">Thal_0176</name>
</gene>
<organism evidence="2 3">
    <name type="scientific">Thermocrinis albus (strain DSM 14484 / JCM 11386 / HI 11/12)</name>
    <dbReference type="NCBI Taxonomy" id="638303"/>
    <lineage>
        <taxon>Bacteria</taxon>
        <taxon>Pseudomonadati</taxon>
        <taxon>Aquificota</taxon>
        <taxon>Aquificia</taxon>
        <taxon>Aquificales</taxon>
        <taxon>Aquificaceae</taxon>
        <taxon>Thermocrinis</taxon>
    </lineage>
</organism>
<dbReference type="InterPro" id="IPR023210">
    <property type="entry name" value="NADP_OxRdtase_dom"/>
</dbReference>
<dbReference type="AlphaFoldDB" id="D3SNS5"/>
<dbReference type="Pfam" id="PF00248">
    <property type="entry name" value="Aldo_ket_red"/>
    <property type="match status" value="1"/>
</dbReference>
<dbReference type="InterPro" id="IPR036812">
    <property type="entry name" value="NAD(P)_OxRdtase_dom_sf"/>
</dbReference>
<dbReference type="HOGENOM" id="CLU_054485_0_0_0"/>
<protein>
    <submittedName>
        <fullName evidence="2">Aldo/keto reductase</fullName>
    </submittedName>
</protein>
<dbReference type="KEGG" id="tal:Thal_0176"/>